<feature type="compositionally biased region" description="Low complexity" evidence="1">
    <location>
        <begin position="152"/>
        <end position="163"/>
    </location>
</feature>
<accession>A0A4P6HG40</accession>
<dbReference type="PANTHER" id="PTHR33734:SF22">
    <property type="entry name" value="MEMBRANE-BOUND LYTIC MUREIN TRANSGLYCOSYLASE D"/>
    <property type="match status" value="1"/>
</dbReference>
<reference evidence="3 4" key="1">
    <citation type="submission" date="2018-02" db="EMBL/GenBank/DDBJ databases">
        <title>Genome sequence of Desulfovibrio carbinolicus DSM 3852.</title>
        <authorList>
            <person name="Wilbanks E."/>
            <person name="Skennerton C.T."/>
            <person name="Orphan V.J."/>
        </authorList>
    </citation>
    <scope>NUCLEOTIDE SEQUENCE [LARGE SCALE GENOMIC DNA]</scope>
    <source>
        <strain evidence="3 4">DSM 3852</strain>
    </source>
</reference>
<feature type="compositionally biased region" description="Pro residues" evidence="1">
    <location>
        <begin position="112"/>
        <end position="121"/>
    </location>
</feature>
<evidence type="ECO:0000259" key="2">
    <source>
        <dbReference type="PROSITE" id="PS51782"/>
    </source>
</evidence>
<evidence type="ECO:0000313" key="4">
    <source>
        <dbReference type="Proteomes" id="UP000293296"/>
    </source>
</evidence>
<organism evidence="3 4">
    <name type="scientific">Solidesulfovibrio carbinolicus</name>
    <dbReference type="NCBI Taxonomy" id="296842"/>
    <lineage>
        <taxon>Bacteria</taxon>
        <taxon>Pseudomonadati</taxon>
        <taxon>Thermodesulfobacteriota</taxon>
        <taxon>Desulfovibrionia</taxon>
        <taxon>Desulfovibrionales</taxon>
        <taxon>Desulfovibrionaceae</taxon>
        <taxon>Solidesulfovibrio</taxon>
    </lineage>
</organism>
<dbReference type="SUPFAM" id="SSF54106">
    <property type="entry name" value="LysM domain"/>
    <property type="match status" value="1"/>
</dbReference>
<evidence type="ECO:0000313" key="3">
    <source>
        <dbReference type="EMBL" id="QAZ65907.1"/>
    </source>
</evidence>
<keyword evidence="4" id="KW-1185">Reference proteome</keyword>
<dbReference type="KEGG" id="dcb:C3Y92_01090"/>
<dbReference type="Proteomes" id="UP000293296">
    <property type="component" value="Chromosome"/>
</dbReference>
<dbReference type="SMART" id="SM00257">
    <property type="entry name" value="LysM"/>
    <property type="match status" value="1"/>
</dbReference>
<dbReference type="InterPro" id="IPR018392">
    <property type="entry name" value="LysM"/>
</dbReference>
<gene>
    <name evidence="3" type="ORF">C3Y92_01090</name>
</gene>
<dbReference type="RefSeq" id="WP_129348679.1">
    <property type="nucleotide sequence ID" value="NZ_CP026538.1"/>
</dbReference>
<dbReference type="EMBL" id="CP026538">
    <property type="protein sequence ID" value="QAZ65907.1"/>
    <property type="molecule type" value="Genomic_DNA"/>
</dbReference>
<dbReference type="AlphaFoldDB" id="A0A4P6HG40"/>
<feature type="region of interest" description="Disordered" evidence="1">
    <location>
        <begin position="100"/>
        <end position="163"/>
    </location>
</feature>
<sequence>MLRGTSTVFLLLVVMGAALGLTAGCGKYDGLERNMQYVSDDLVRKDAALAWQQVTAAHAAWQKAGQSHEPADAAFVAYQDAYGRYAVVYNELLDRTNAPGGFSSRLRTPTDTLPPPPPGVSVPPAQASPAPTPEMEPAGRELTDTTPARPLAGGAAKPAPTPASAAVVPAAPAPAATPTAAPASGKAKVVPAGPGSYIIQPGDTLYSIAKRHGLSEKRLAEANGIADPTKIAVGKALTIPAP</sequence>
<feature type="domain" description="LysM" evidence="2">
    <location>
        <begin position="195"/>
        <end position="239"/>
    </location>
</feature>
<evidence type="ECO:0000256" key="1">
    <source>
        <dbReference type="SAM" id="MobiDB-lite"/>
    </source>
</evidence>
<dbReference type="PANTHER" id="PTHR33734">
    <property type="entry name" value="LYSM DOMAIN-CONTAINING GPI-ANCHORED PROTEIN 2"/>
    <property type="match status" value="1"/>
</dbReference>
<dbReference type="GO" id="GO:0008932">
    <property type="term" value="F:lytic endotransglycosylase activity"/>
    <property type="evidence" value="ECO:0007669"/>
    <property type="project" value="TreeGrafter"/>
</dbReference>
<dbReference type="Gene3D" id="3.10.350.10">
    <property type="entry name" value="LysM domain"/>
    <property type="match status" value="1"/>
</dbReference>
<name>A0A4P6HG40_9BACT</name>
<protein>
    <submittedName>
        <fullName evidence="3">LysM domain-containing protein</fullName>
    </submittedName>
</protein>
<dbReference type="CDD" id="cd00118">
    <property type="entry name" value="LysM"/>
    <property type="match status" value="1"/>
</dbReference>
<dbReference type="PROSITE" id="PS51257">
    <property type="entry name" value="PROKAR_LIPOPROTEIN"/>
    <property type="match status" value="1"/>
</dbReference>
<dbReference type="OrthoDB" id="9795421at2"/>
<proteinExistence type="predicted"/>
<dbReference type="InterPro" id="IPR036779">
    <property type="entry name" value="LysM_dom_sf"/>
</dbReference>
<dbReference type="PROSITE" id="PS51782">
    <property type="entry name" value="LYSM"/>
    <property type="match status" value="1"/>
</dbReference>
<dbReference type="Pfam" id="PF01476">
    <property type="entry name" value="LysM"/>
    <property type="match status" value="1"/>
</dbReference>